<dbReference type="InterPro" id="IPR029058">
    <property type="entry name" value="AB_hydrolase_fold"/>
</dbReference>
<organism evidence="1">
    <name type="scientific">marine sediment metagenome</name>
    <dbReference type="NCBI Taxonomy" id="412755"/>
    <lineage>
        <taxon>unclassified sequences</taxon>
        <taxon>metagenomes</taxon>
        <taxon>ecological metagenomes</taxon>
    </lineage>
</organism>
<gene>
    <name evidence="1" type="ORF">S12H4_12661</name>
</gene>
<feature type="non-terminal residue" evidence="1">
    <location>
        <position position="1"/>
    </location>
</feature>
<accession>X1U087</accession>
<dbReference type="Gene3D" id="3.40.50.1820">
    <property type="entry name" value="alpha/beta hydrolase"/>
    <property type="match status" value="1"/>
</dbReference>
<protein>
    <recommendedName>
        <fullName evidence="2">Alpha/beta hydrolase</fullName>
    </recommendedName>
</protein>
<dbReference type="SUPFAM" id="SSF53474">
    <property type="entry name" value="alpha/beta-Hydrolases"/>
    <property type="match status" value="1"/>
</dbReference>
<proteinExistence type="predicted"/>
<sequence>ANIGTPLFLMAGEDDDFVVFERNGEILFAKAKEPKELWLIHGATHTDIKEVVGYDVYRGKISDFVNAYLP</sequence>
<comment type="caution">
    <text evidence="1">The sequence shown here is derived from an EMBL/GenBank/DDBJ whole genome shotgun (WGS) entry which is preliminary data.</text>
</comment>
<evidence type="ECO:0000313" key="1">
    <source>
        <dbReference type="EMBL" id="GAI85729.1"/>
    </source>
</evidence>
<dbReference type="EMBL" id="BARW01006051">
    <property type="protein sequence ID" value="GAI85729.1"/>
    <property type="molecule type" value="Genomic_DNA"/>
</dbReference>
<dbReference type="AlphaFoldDB" id="X1U087"/>
<name>X1U087_9ZZZZ</name>
<reference evidence="1" key="1">
    <citation type="journal article" date="2014" name="Front. Microbiol.">
        <title>High frequency of phylogenetically diverse reductive dehalogenase-homologous genes in deep subseafloor sedimentary metagenomes.</title>
        <authorList>
            <person name="Kawai M."/>
            <person name="Futagami T."/>
            <person name="Toyoda A."/>
            <person name="Takaki Y."/>
            <person name="Nishi S."/>
            <person name="Hori S."/>
            <person name="Arai W."/>
            <person name="Tsubouchi T."/>
            <person name="Morono Y."/>
            <person name="Uchiyama I."/>
            <person name="Ito T."/>
            <person name="Fujiyama A."/>
            <person name="Inagaki F."/>
            <person name="Takami H."/>
        </authorList>
    </citation>
    <scope>NUCLEOTIDE SEQUENCE</scope>
    <source>
        <strain evidence="1">Expedition CK06-06</strain>
    </source>
</reference>
<evidence type="ECO:0008006" key="2">
    <source>
        <dbReference type="Google" id="ProtNLM"/>
    </source>
</evidence>